<evidence type="ECO:0000256" key="1">
    <source>
        <dbReference type="SAM" id="MobiDB-lite"/>
    </source>
</evidence>
<dbReference type="EMBL" id="JAUJYN010000009">
    <property type="protein sequence ID" value="KAK1263277.1"/>
    <property type="molecule type" value="Genomic_DNA"/>
</dbReference>
<dbReference type="AlphaFoldDB" id="A0AAV9AGG2"/>
<accession>A0AAV9AGG2</accession>
<sequence>MDRGGGKTERITRGWGEERLRGEGERLPSVWMRVERERGKQIKNESKDKNEKKEKE</sequence>
<feature type="compositionally biased region" description="Basic and acidic residues" evidence="1">
    <location>
        <begin position="33"/>
        <end position="56"/>
    </location>
</feature>
<keyword evidence="3" id="KW-1185">Reference proteome</keyword>
<reference evidence="2" key="1">
    <citation type="journal article" date="2023" name="Nat. Commun.">
        <title>Diploid and tetraploid genomes of Acorus and the evolution of monocots.</title>
        <authorList>
            <person name="Ma L."/>
            <person name="Liu K.W."/>
            <person name="Li Z."/>
            <person name="Hsiao Y.Y."/>
            <person name="Qi Y."/>
            <person name="Fu T."/>
            <person name="Tang G.D."/>
            <person name="Zhang D."/>
            <person name="Sun W.H."/>
            <person name="Liu D.K."/>
            <person name="Li Y."/>
            <person name="Chen G.Z."/>
            <person name="Liu X.D."/>
            <person name="Liao X.Y."/>
            <person name="Jiang Y.T."/>
            <person name="Yu X."/>
            <person name="Hao Y."/>
            <person name="Huang J."/>
            <person name="Zhao X.W."/>
            <person name="Ke S."/>
            <person name="Chen Y.Y."/>
            <person name="Wu W.L."/>
            <person name="Hsu J.L."/>
            <person name="Lin Y.F."/>
            <person name="Huang M.D."/>
            <person name="Li C.Y."/>
            <person name="Huang L."/>
            <person name="Wang Z.W."/>
            <person name="Zhao X."/>
            <person name="Zhong W.Y."/>
            <person name="Peng D.H."/>
            <person name="Ahmad S."/>
            <person name="Lan S."/>
            <person name="Zhang J.S."/>
            <person name="Tsai W.C."/>
            <person name="Van de Peer Y."/>
            <person name="Liu Z.J."/>
        </authorList>
    </citation>
    <scope>NUCLEOTIDE SEQUENCE</scope>
    <source>
        <strain evidence="2">SCP</strain>
    </source>
</reference>
<proteinExistence type="predicted"/>
<comment type="caution">
    <text evidence="2">The sequence shown here is derived from an EMBL/GenBank/DDBJ whole genome shotgun (WGS) entry which is preliminary data.</text>
</comment>
<dbReference type="Proteomes" id="UP001179952">
    <property type="component" value="Unassembled WGS sequence"/>
</dbReference>
<organism evidence="2 3">
    <name type="scientific">Acorus gramineus</name>
    <name type="common">Dwarf sweet flag</name>
    <dbReference type="NCBI Taxonomy" id="55184"/>
    <lineage>
        <taxon>Eukaryota</taxon>
        <taxon>Viridiplantae</taxon>
        <taxon>Streptophyta</taxon>
        <taxon>Embryophyta</taxon>
        <taxon>Tracheophyta</taxon>
        <taxon>Spermatophyta</taxon>
        <taxon>Magnoliopsida</taxon>
        <taxon>Liliopsida</taxon>
        <taxon>Acoraceae</taxon>
        <taxon>Acorus</taxon>
    </lineage>
</organism>
<gene>
    <name evidence="2" type="ORF">QJS04_geneDACA009357</name>
</gene>
<evidence type="ECO:0000313" key="3">
    <source>
        <dbReference type="Proteomes" id="UP001179952"/>
    </source>
</evidence>
<reference evidence="2" key="2">
    <citation type="submission" date="2023-06" db="EMBL/GenBank/DDBJ databases">
        <authorList>
            <person name="Ma L."/>
            <person name="Liu K.-W."/>
            <person name="Li Z."/>
            <person name="Hsiao Y.-Y."/>
            <person name="Qi Y."/>
            <person name="Fu T."/>
            <person name="Tang G."/>
            <person name="Zhang D."/>
            <person name="Sun W.-H."/>
            <person name="Liu D.-K."/>
            <person name="Li Y."/>
            <person name="Chen G.-Z."/>
            <person name="Liu X.-D."/>
            <person name="Liao X.-Y."/>
            <person name="Jiang Y.-T."/>
            <person name="Yu X."/>
            <person name="Hao Y."/>
            <person name="Huang J."/>
            <person name="Zhao X.-W."/>
            <person name="Ke S."/>
            <person name="Chen Y.-Y."/>
            <person name="Wu W.-L."/>
            <person name="Hsu J.-L."/>
            <person name="Lin Y.-F."/>
            <person name="Huang M.-D."/>
            <person name="Li C.-Y."/>
            <person name="Huang L."/>
            <person name="Wang Z.-W."/>
            <person name="Zhao X."/>
            <person name="Zhong W.-Y."/>
            <person name="Peng D.-H."/>
            <person name="Ahmad S."/>
            <person name="Lan S."/>
            <person name="Zhang J.-S."/>
            <person name="Tsai W.-C."/>
            <person name="Van De Peer Y."/>
            <person name="Liu Z.-J."/>
        </authorList>
    </citation>
    <scope>NUCLEOTIDE SEQUENCE</scope>
    <source>
        <strain evidence="2">SCP</strain>
        <tissue evidence="2">Leaves</tissue>
    </source>
</reference>
<name>A0AAV9AGG2_ACOGR</name>
<feature type="region of interest" description="Disordered" evidence="1">
    <location>
        <begin position="1"/>
        <end position="56"/>
    </location>
</feature>
<feature type="compositionally biased region" description="Basic and acidic residues" evidence="1">
    <location>
        <begin position="1"/>
        <end position="26"/>
    </location>
</feature>
<protein>
    <submittedName>
        <fullName evidence="2">Uncharacterized protein</fullName>
    </submittedName>
</protein>
<evidence type="ECO:0000313" key="2">
    <source>
        <dbReference type="EMBL" id="KAK1263277.1"/>
    </source>
</evidence>